<keyword evidence="1" id="KW-1133">Transmembrane helix</keyword>
<dbReference type="Gene3D" id="1.20.1170.10">
    <property type="match status" value="1"/>
</dbReference>
<evidence type="ECO:0000256" key="1">
    <source>
        <dbReference type="SAM" id="Phobius"/>
    </source>
</evidence>
<dbReference type="RefSeq" id="WP_010904351.1">
    <property type="nucleotide sequence ID" value="NZ_CP007217.1"/>
</dbReference>
<protein>
    <submittedName>
        <fullName evidence="2">Putative inclusion membrane protein</fullName>
    </submittedName>
</protein>
<dbReference type="OMA" id="VSKHCQE"/>
<dbReference type="PATRIC" id="fig|83560.3.peg.532"/>
<evidence type="ECO:0000313" key="3">
    <source>
        <dbReference type="Proteomes" id="UP000260363"/>
    </source>
</evidence>
<feature type="transmembrane region" description="Helical" evidence="1">
    <location>
        <begin position="71"/>
        <end position="90"/>
    </location>
</feature>
<organism evidence="2 3">
    <name type="scientific">Chlamydia muridarum</name>
    <dbReference type="NCBI Taxonomy" id="83560"/>
    <lineage>
        <taxon>Bacteria</taxon>
        <taxon>Pseudomonadati</taxon>
        <taxon>Chlamydiota</taxon>
        <taxon>Chlamydiia</taxon>
        <taxon>Chlamydiales</taxon>
        <taxon>Chlamydiaceae</taxon>
        <taxon>Chlamydia/Chlamydophila group</taxon>
        <taxon>Chlamydia</taxon>
    </lineage>
</organism>
<dbReference type="AlphaFoldDB" id="A0A0C5WZS7"/>
<evidence type="ECO:0000313" key="2">
    <source>
        <dbReference type="EMBL" id="AJR10576.1"/>
    </source>
</evidence>
<keyword evidence="1" id="KW-0472">Membrane</keyword>
<dbReference type="Proteomes" id="UP000260363">
    <property type="component" value="Chromosome"/>
</dbReference>
<feature type="transmembrane region" description="Helical" evidence="1">
    <location>
        <begin position="44"/>
        <end position="65"/>
    </location>
</feature>
<reference evidence="2 3" key="1">
    <citation type="submission" date="2014-02" db="EMBL/GenBank/DDBJ databases">
        <authorList>
            <person name="Chen C."/>
            <person name="Conrad T.A."/>
            <person name="Zhou Z."/>
            <person name="Lai Z."/>
            <person name="Zhong G."/>
        </authorList>
    </citation>
    <scope>NUCLEOTIDE SEQUENCE [LARGE SCALE GENOMIC DNA]</scope>
    <source>
        <strain evidence="2 3">Nigg3-28</strain>
    </source>
</reference>
<dbReference type="STRING" id="83560.NC80_02520"/>
<name>A0A0C5WZS7_CHLMR</name>
<dbReference type="GeneID" id="1245860"/>
<dbReference type="EMBL" id="CP007217">
    <property type="protein sequence ID" value="AJR10576.1"/>
    <property type="molecule type" value="Genomic_DNA"/>
</dbReference>
<keyword evidence="1" id="KW-0812">Transmembrane</keyword>
<accession>A0A0C5WZS7</accession>
<gene>
    <name evidence="2" type="ORF">BD36_02705</name>
</gene>
<proteinExistence type="predicted"/>
<sequence length="214" mass="23205">MSCSIGSTQTLNTHFQGIADSLANCTGKIRETCSSRVSARVMGAALAVIGLLVAAAGIVVAAAGLGCAVPLAIGLILVIIGSVLLGLGLAKTRSRRSELEQQLAAVFSRIEYLKEEHKNLNEVYALNCEARKSVSQHCQSLEKQIWDLCKKHADTISVLEEDARQDKERCVSCFQKQLKQSQDTCERLTRALCNAKNQCAELEKELACVKAKKK</sequence>